<feature type="compositionally biased region" description="Polar residues" evidence="5">
    <location>
        <begin position="443"/>
        <end position="460"/>
    </location>
</feature>
<dbReference type="CDD" id="cd16594">
    <property type="entry name" value="RING-HC_TRIM7-like_C-IV"/>
    <property type="match status" value="1"/>
</dbReference>
<dbReference type="PROSITE" id="PS00518">
    <property type="entry name" value="ZF_RING_1"/>
    <property type="match status" value="1"/>
</dbReference>
<evidence type="ECO:0000259" key="7">
    <source>
        <dbReference type="PROSITE" id="PS50119"/>
    </source>
</evidence>
<sequence length="597" mass="67479">MATQSPTESLHSEASCSICLGYFQDPVSIHCGHNFCRACITRCWEGQEAHFSCPQCRQTALQKSFRPSRELANIAEIARQLSPRAGGGGVAGWENLCRQHQEALKLFCKVDQQPICVVCDRSQAHYFHTVVPVEEAAQEYKDQERLLLTQLADLDRAITRVQEEAVAKVSEEMSNLDTLIWEMEGKFQQPASQFLQDIRRLLNSCEMMKFNPPVEISSHLERKLEDFVQKNILVRGTLRKCQASVTLDPATAHPNLHLSEDQKQARGQLMQQDLPDNPERFDFEPCVLGCEGFTSGRHFWEVEVGQGGVWALGVARASVKRKGLMSLTPKEGVWALEAYHSLTSPRTNLRLNPLPRRIRVSLDYEAGRVAFFSTDDDAPILVYTRALFNGERVFPWFKMGIGARLQEITQTLPSEDHSVTGHLMSPLDWLEDLKNEIEKRQAKNTTKFSEEISQLDTSAQGPEEKSLQSDVKSTSSRCGKVTFQLPVNVSPESEERVCHFSWRNSALKETLKKLQAIVTLDPNTAHPDLILSEDRKSVRRGEGRRDLPDNPERFDYWPFVLGCQGFMAGRHCWEVEVGDGGDWAVGVAQLIFETSMM</sequence>
<keyword evidence="3" id="KW-0862">Zinc</keyword>
<dbReference type="PROSITE" id="PS50119">
    <property type="entry name" value="ZF_BBOX"/>
    <property type="match status" value="1"/>
</dbReference>
<dbReference type="CDD" id="cd12888">
    <property type="entry name" value="SPRY_PRY_TRIM7_like"/>
    <property type="match status" value="1"/>
</dbReference>
<dbReference type="SMART" id="SM00336">
    <property type="entry name" value="BBOX"/>
    <property type="match status" value="1"/>
</dbReference>
<keyword evidence="1" id="KW-0479">Metal-binding</keyword>
<dbReference type="SUPFAM" id="SSF57850">
    <property type="entry name" value="RING/U-box"/>
    <property type="match status" value="1"/>
</dbReference>
<dbReference type="InterPro" id="IPR003879">
    <property type="entry name" value="Butyrophylin_SPRY"/>
</dbReference>
<dbReference type="InterPro" id="IPR006574">
    <property type="entry name" value="PRY"/>
</dbReference>
<accession>A0ABC9XVX7</accession>
<dbReference type="Pfam" id="PF15227">
    <property type="entry name" value="zf-C3HC4_4"/>
    <property type="match status" value="1"/>
</dbReference>
<proteinExistence type="predicted"/>
<dbReference type="InterPro" id="IPR000315">
    <property type="entry name" value="Znf_B-box"/>
</dbReference>
<dbReference type="InterPro" id="IPR001841">
    <property type="entry name" value="Znf_RING"/>
</dbReference>
<dbReference type="PANTHER" id="PTHR24103">
    <property type="entry name" value="E3 UBIQUITIN-PROTEIN LIGASE TRIM"/>
    <property type="match status" value="1"/>
</dbReference>
<reference evidence="9 10" key="1">
    <citation type="submission" date="2024-06" db="EMBL/GenBank/DDBJ databases">
        <title>The draft genome of Grus japonensis, version 3.</title>
        <authorList>
            <person name="Nabeshima K."/>
            <person name="Suzuki S."/>
            <person name="Onuma M."/>
        </authorList>
    </citation>
    <scope>NUCLEOTIDE SEQUENCE [LARGE SCALE GENOMIC DNA]</scope>
    <source>
        <strain evidence="9 10">451A</strain>
    </source>
</reference>
<feature type="domain" description="B30.2/SPRY" evidence="8">
    <location>
        <begin position="498"/>
        <end position="597"/>
    </location>
</feature>
<dbReference type="SUPFAM" id="SSF57845">
    <property type="entry name" value="B-box zinc-binding domain"/>
    <property type="match status" value="1"/>
</dbReference>
<comment type="caution">
    <text evidence="9">The sequence shown here is derived from an EMBL/GenBank/DDBJ whole genome shotgun (WGS) entry which is preliminary data.</text>
</comment>
<organism evidence="9 10">
    <name type="scientific">Grus japonensis</name>
    <name type="common">Japanese crane</name>
    <name type="synonym">Red-crowned crane</name>
    <dbReference type="NCBI Taxonomy" id="30415"/>
    <lineage>
        <taxon>Eukaryota</taxon>
        <taxon>Metazoa</taxon>
        <taxon>Chordata</taxon>
        <taxon>Craniata</taxon>
        <taxon>Vertebrata</taxon>
        <taxon>Euteleostomi</taxon>
        <taxon>Archelosauria</taxon>
        <taxon>Archosauria</taxon>
        <taxon>Dinosauria</taxon>
        <taxon>Saurischia</taxon>
        <taxon>Theropoda</taxon>
        <taxon>Coelurosauria</taxon>
        <taxon>Aves</taxon>
        <taxon>Neognathae</taxon>
        <taxon>Neoaves</taxon>
        <taxon>Gruiformes</taxon>
        <taxon>Gruidae</taxon>
        <taxon>Grus</taxon>
    </lineage>
</organism>
<dbReference type="SUPFAM" id="SSF49899">
    <property type="entry name" value="Concanavalin A-like lectins/glucanases"/>
    <property type="match status" value="2"/>
</dbReference>
<evidence type="ECO:0000256" key="4">
    <source>
        <dbReference type="PROSITE-ProRule" id="PRU00024"/>
    </source>
</evidence>
<dbReference type="Gene3D" id="2.60.120.920">
    <property type="match status" value="2"/>
</dbReference>
<evidence type="ECO:0000256" key="3">
    <source>
        <dbReference type="ARBA" id="ARBA00022833"/>
    </source>
</evidence>
<dbReference type="Pfam" id="PF00622">
    <property type="entry name" value="SPRY"/>
    <property type="match status" value="1"/>
</dbReference>
<keyword evidence="10" id="KW-1185">Reference proteome</keyword>
<evidence type="ECO:0000256" key="5">
    <source>
        <dbReference type="SAM" id="MobiDB-lite"/>
    </source>
</evidence>
<dbReference type="InterPro" id="IPR050143">
    <property type="entry name" value="TRIM/RBCC"/>
</dbReference>
<dbReference type="InterPro" id="IPR013320">
    <property type="entry name" value="ConA-like_dom_sf"/>
</dbReference>
<evidence type="ECO:0000313" key="9">
    <source>
        <dbReference type="EMBL" id="GAB0201531.1"/>
    </source>
</evidence>
<dbReference type="Pfam" id="PF13765">
    <property type="entry name" value="PRY"/>
    <property type="match status" value="2"/>
</dbReference>
<feature type="region of interest" description="Disordered" evidence="5">
    <location>
        <begin position="442"/>
        <end position="472"/>
    </location>
</feature>
<gene>
    <name evidence="9" type="ORF">GRJ2_002618700</name>
</gene>
<dbReference type="GO" id="GO:0008270">
    <property type="term" value="F:zinc ion binding"/>
    <property type="evidence" value="ECO:0007669"/>
    <property type="project" value="UniProtKB-KW"/>
</dbReference>
<evidence type="ECO:0000256" key="2">
    <source>
        <dbReference type="ARBA" id="ARBA00022771"/>
    </source>
</evidence>
<protein>
    <submittedName>
        <fullName evidence="9">Zinc finger protein RFP-like</fullName>
    </submittedName>
</protein>
<feature type="domain" description="RING-type" evidence="6">
    <location>
        <begin position="16"/>
        <end position="57"/>
    </location>
</feature>
<dbReference type="SMART" id="SM00589">
    <property type="entry name" value="PRY"/>
    <property type="match status" value="2"/>
</dbReference>
<dbReference type="PRINTS" id="PR01407">
    <property type="entry name" value="BUTYPHLNCDUF"/>
</dbReference>
<evidence type="ECO:0000256" key="1">
    <source>
        <dbReference type="ARBA" id="ARBA00022723"/>
    </source>
</evidence>
<keyword evidence="2 4" id="KW-0863">Zinc-finger</keyword>
<dbReference type="InterPro" id="IPR001870">
    <property type="entry name" value="B30.2/SPRY"/>
</dbReference>
<dbReference type="PROSITE" id="PS50188">
    <property type="entry name" value="B302_SPRY"/>
    <property type="match status" value="2"/>
</dbReference>
<dbReference type="Proteomes" id="UP001623348">
    <property type="component" value="Unassembled WGS sequence"/>
</dbReference>
<dbReference type="FunFam" id="2.60.120.920:FF:000004">
    <property type="entry name" value="Butyrophilin subfamily 1 member A1"/>
    <property type="match status" value="1"/>
</dbReference>
<dbReference type="InterPro" id="IPR017907">
    <property type="entry name" value="Znf_RING_CS"/>
</dbReference>
<dbReference type="InterPro" id="IPR013083">
    <property type="entry name" value="Znf_RING/FYVE/PHD"/>
</dbReference>
<dbReference type="Gene3D" id="3.30.40.10">
    <property type="entry name" value="Zinc/RING finger domain, C3HC4 (zinc finger)"/>
    <property type="match status" value="1"/>
</dbReference>
<dbReference type="AlphaFoldDB" id="A0ABC9XVX7"/>
<dbReference type="SMART" id="SM00449">
    <property type="entry name" value="SPRY"/>
    <property type="match status" value="1"/>
</dbReference>
<feature type="domain" description="B30.2/SPRY" evidence="8">
    <location>
        <begin position="225"/>
        <end position="417"/>
    </location>
</feature>
<dbReference type="Gene3D" id="3.30.160.60">
    <property type="entry name" value="Classic Zinc Finger"/>
    <property type="match status" value="1"/>
</dbReference>
<dbReference type="PROSITE" id="PS50089">
    <property type="entry name" value="ZF_RING_2"/>
    <property type="match status" value="1"/>
</dbReference>
<name>A0ABC9XVX7_GRUJA</name>
<dbReference type="InterPro" id="IPR043136">
    <property type="entry name" value="B30.2/SPRY_sf"/>
</dbReference>
<feature type="domain" description="B box-type" evidence="7">
    <location>
        <begin position="96"/>
        <end position="133"/>
    </location>
</feature>
<evidence type="ECO:0000259" key="6">
    <source>
        <dbReference type="PROSITE" id="PS50089"/>
    </source>
</evidence>
<dbReference type="SMART" id="SM00184">
    <property type="entry name" value="RING"/>
    <property type="match status" value="1"/>
</dbReference>
<evidence type="ECO:0000313" key="10">
    <source>
        <dbReference type="Proteomes" id="UP001623348"/>
    </source>
</evidence>
<dbReference type="EMBL" id="BAAFJT010000032">
    <property type="protein sequence ID" value="GAB0201531.1"/>
    <property type="molecule type" value="Genomic_DNA"/>
</dbReference>
<dbReference type="CDD" id="cd19762">
    <property type="entry name" value="Bbox2_TRIM7-like"/>
    <property type="match status" value="1"/>
</dbReference>
<dbReference type="Pfam" id="PF00643">
    <property type="entry name" value="zf-B_box"/>
    <property type="match status" value="1"/>
</dbReference>
<evidence type="ECO:0000259" key="8">
    <source>
        <dbReference type="PROSITE" id="PS50188"/>
    </source>
</evidence>
<dbReference type="InterPro" id="IPR003877">
    <property type="entry name" value="SPRY_dom"/>
</dbReference>